<evidence type="ECO:0000313" key="2">
    <source>
        <dbReference type="EMBL" id="GIH60639.1"/>
    </source>
</evidence>
<feature type="domain" description="FtsX extracellular" evidence="1">
    <location>
        <begin position="6"/>
        <end position="92"/>
    </location>
</feature>
<keyword evidence="3" id="KW-1185">Reference proteome</keyword>
<gene>
    <name evidence="2" type="ORF">Msi02_14560</name>
</gene>
<accession>A0ABQ4GGY2</accession>
<comment type="caution">
    <text evidence="2">The sequence shown here is derived from an EMBL/GenBank/DDBJ whole genome shotgun (WGS) entry which is preliminary data.</text>
</comment>
<reference evidence="2 3" key="1">
    <citation type="submission" date="2021-01" db="EMBL/GenBank/DDBJ databases">
        <title>Whole genome shotgun sequence of Microbispora siamensis NBRC 104113.</title>
        <authorList>
            <person name="Komaki H."/>
            <person name="Tamura T."/>
        </authorList>
    </citation>
    <scope>NUCLEOTIDE SEQUENCE [LARGE SCALE GENOMIC DNA]</scope>
    <source>
        <strain evidence="2 3">NBRC 104113</strain>
    </source>
</reference>
<dbReference type="RefSeq" id="WP_204047630.1">
    <property type="nucleotide sequence ID" value="NZ_BOOF01000005.1"/>
</dbReference>
<protein>
    <recommendedName>
        <fullName evidence="1">FtsX extracellular domain-containing protein</fullName>
    </recommendedName>
</protein>
<dbReference type="InterPro" id="IPR040690">
    <property type="entry name" value="FtsX_ECD"/>
</dbReference>
<dbReference type="Proteomes" id="UP000660454">
    <property type="component" value="Unassembled WGS sequence"/>
</dbReference>
<name>A0ABQ4GGY2_9ACTN</name>
<dbReference type="EMBL" id="BOOF01000005">
    <property type="protein sequence ID" value="GIH60639.1"/>
    <property type="molecule type" value="Genomic_DNA"/>
</dbReference>
<evidence type="ECO:0000259" key="1">
    <source>
        <dbReference type="Pfam" id="PF18075"/>
    </source>
</evidence>
<organism evidence="2 3">
    <name type="scientific">Microbispora siamensis</name>
    <dbReference type="NCBI Taxonomy" id="564413"/>
    <lineage>
        <taxon>Bacteria</taxon>
        <taxon>Bacillati</taxon>
        <taxon>Actinomycetota</taxon>
        <taxon>Actinomycetes</taxon>
        <taxon>Streptosporangiales</taxon>
        <taxon>Streptosporangiaceae</taxon>
        <taxon>Microbispora</taxon>
    </lineage>
</organism>
<sequence length="210" mass="23877">MSVGSATEAEKKAVLAALEARPDVREVEYQSAEQEWKEYQEHRKLTWSTSDDPLHEWQREDMTDSIVGVLLDRSKSREFSRTIRALPGVDGVYPQGDGFWYGKAHVSLRLCLPEPGEGVGCREPLTKAQQDAVVEAIRGTPEVEAFYFEDPEHATKDLRSRTSSDFTAEVSYYHLKLKDPDDVPTVIDRFRGMEGLWQARPVERCLLAEC</sequence>
<proteinExistence type="predicted"/>
<evidence type="ECO:0000313" key="3">
    <source>
        <dbReference type="Proteomes" id="UP000660454"/>
    </source>
</evidence>
<dbReference type="Pfam" id="PF18075">
    <property type="entry name" value="FtsX_ECD"/>
    <property type="match status" value="2"/>
</dbReference>
<feature type="domain" description="FtsX extracellular" evidence="1">
    <location>
        <begin position="124"/>
        <end position="195"/>
    </location>
</feature>
<dbReference type="Gene3D" id="3.30.70.3040">
    <property type="match status" value="2"/>
</dbReference>